<keyword evidence="15 29" id="KW-0472">Membrane</keyword>
<evidence type="ECO:0000256" key="23">
    <source>
        <dbReference type="PIRSR" id="PIRSR001196-1"/>
    </source>
</evidence>
<comment type="cofactor">
    <cofactor evidence="26 27">
        <name>Zn(2+)</name>
        <dbReference type="ChEBI" id="CHEBI:29105"/>
    </cofactor>
    <text evidence="26 27">Binds 1 zinc ion per subunit.</text>
</comment>
<feature type="compositionally biased region" description="Basic and acidic residues" evidence="28">
    <location>
        <begin position="621"/>
        <end position="634"/>
    </location>
</feature>
<dbReference type="GO" id="GO:0005886">
    <property type="term" value="C:plasma membrane"/>
    <property type="evidence" value="ECO:0007669"/>
    <property type="project" value="UniProtKB-SubCell"/>
</dbReference>
<keyword evidence="3" id="KW-1003">Cell membrane</keyword>
<keyword evidence="18" id="KW-0325">Glycoprotein</keyword>
<evidence type="ECO:0000256" key="21">
    <source>
        <dbReference type="ARBA" id="ARBA00061743"/>
    </source>
</evidence>
<feature type="domain" description="EGF-like" evidence="30">
    <location>
        <begin position="642"/>
        <end position="683"/>
    </location>
</feature>
<feature type="domain" description="Peptidase M12A" evidence="33">
    <location>
        <begin position="65"/>
        <end position="259"/>
    </location>
</feature>
<evidence type="ECO:0000256" key="26">
    <source>
        <dbReference type="PROSITE-ProRule" id="PRU01211"/>
    </source>
</evidence>
<dbReference type="FunFam" id="2.60.120.200:FF:000037">
    <property type="entry name" value="Meprin A subunit"/>
    <property type="match status" value="1"/>
</dbReference>
<dbReference type="CDD" id="cd00054">
    <property type="entry name" value="EGF_CA"/>
    <property type="match status" value="1"/>
</dbReference>
<dbReference type="InterPro" id="IPR002083">
    <property type="entry name" value="MATH/TRAF_dom"/>
</dbReference>
<evidence type="ECO:0000256" key="29">
    <source>
        <dbReference type="SAM" id="Phobius"/>
    </source>
</evidence>
<organism evidence="34 35">
    <name type="scientific">Coregonus suidteri</name>
    <dbReference type="NCBI Taxonomy" id="861788"/>
    <lineage>
        <taxon>Eukaryota</taxon>
        <taxon>Metazoa</taxon>
        <taxon>Chordata</taxon>
        <taxon>Craniata</taxon>
        <taxon>Vertebrata</taxon>
        <taxon>Euteleostomi</taxon>
        <taxon>Actinopterygii</taxon>
        <taxon>Neopterygii</taxon>
        <taxon>Teleostei</taxon>
        <taxon>Protacanthopterygii</taxon>
        <taxon>Salmoniformes</taxon>
        <taxon>Salmonidae</taxon>
        <taxon>Coregoninae</taxon>
        <taxon>Coregonus</taxon>
    </lineage>
</organism>
<dbReference type="GO" id="GO:0005576">
    <property type="term" value="C:extracellular region"/>
    <property type="evidence" value="ECO:0007669"/>
    <property type="project" value="UniProtKB-SubCell"/>
</dbReference>
<comment type="subunit">
    <text evidence="21">Homotetramer consisting of disulfide-linked beta subunits, or heterotetramer of two alpha and two beta subunits formed by non-covalent association of two disulfide-linked heterodimers. Interacts with MBL2 through its carbohydrate moiety. This interaction may inhibit its catalytic activity. Interacts with TSPAN8.</text>
</comment>
<evidence type="ECO:0000259" key="33">
    <source>
        <dbReference type="PROSITE" id="PS51864"/>
    </source>
</evidence>
<dbReference type="Pfam" id="PF22486">
    <property type="entry name" value="MATH_2"/>
    <property type="match status" value="1"/>
</dbReference>
<evidence type="ECO:0000256" key="27">
    <source>
        <dbReference type="RuleBase" id="RU361183"/>
    </source>
</evidence>
<dbReference type="Pfam" id="PF01400">
    <property type="entry name" value="Astacin"/>
    <property type="match status" value="1"/>
</dbReference>
<dbReference type="FunFam" id="2.10.25.10:FF:000363">
    <property type="entry name" value="Meprin A subunit"/>
    <property type="match status" value="1"/>
</dbReference>
<feature type="active site" evidence="23 26">
    <location>
        <position position="155"/>
    </location>
</feature>
<comment type="caution">
    <text evidence="34">The sequence shown here is derived from an EMBL/GenBank/DDBJ whole genome shotgun (WGS) entry which is preliminary data.</text>
</comment>
<dbReference type="Gene3D" id="3.40.390.10">
    <property type="entry name" value="Collagenase (Catalytic Domain)"/>
    <property type="match status" value="1"/>
</dbReference>
<feature type="binding site" evidence="24">
    <location>
        <position position="57"/>
    </location>
    <ligand>
        <name>Zn(2+)</name>
        <dbReference type="ChEBI" id="CHEBI:29105"/>
        <note>catalytic</note>
    </ligand>
</feature>
<dbReference type="Gene3D" id="2.60.120.200">
    <property type="match status" value="1"/>
</dbReference>
<dbReference type="PANTHER" id="PTHR10127:SF824">
    <property type="entry name" value="MEPRIN A SUBUNIT ALPHA"/>
    <property type="match status" value="1"/>
</dbReference>
<dbReference type="Gene3D" id="2.10.25.10">
    <property type="entry name" value="Laminin"/>
    <property type="match status" value="1"/>
</dbReference>
<evidence type="ECO:0000256" key="1">
    <source>
        <dbReference type="ARBA" id="ARBA00004251"/>
    </source>
</evidence>
<keyword evidence="12 22" id="KW-0862">Zinc</keyword>
<dbReference type="PIRSF" id="PIRSF001196">
    <property type="entry name" value="Meprin"/>
    <property type="match status" value="1"/>
</dbReference>
<dbReference type="PROSITE" id="PS50060">
    <property type="entry name" value="MAM_2"/>
    <property type="match status" value="1"/>
</dbReference>
<feature type="signal peptide" evidence="27">
    <location>
        <begin position="1"/>
        <end position="24"/>
    </location>
</feature>
<evidence type="ECO:0000256" key="24">
    <source>
        <dbReference type="PIRSR" id="PIRSR001196-2"/>
    </source>
</evidence>
<dbReference type="Pfam" id="PF00008">
    <property type="entry name" value="EGF"/>
    <property type="match status" value="1"/>
</dbReference>
<dbReference type="SMART" id="SM00137">
    <property type="entry name" value="MAM"/>
    <property type="match status" value="1"/>
</dbReference>
<dbReference type="GO" id="GO:0006954">
    <property type="term" value="P:inflammatory response"/>
    <property type="evidence" value="ECO:0007669"/>
    <property type="project" value="UniProtKB-KW"/>
</dbReference>
<dbReference type="CDD" id="cd06263">
    <property type="entry name" value="MAM"/>
    <property type="match status" value="1"/>
</dbReference>
<dbReference type="Proteomes" id="UP001356427">
    <property type="component" value="Unassembled WGS sequence"/>
</dbReference>
<evidence type="ECO:0000256" key="3">
    <source>
        <dbReference type="ARBA" id="ARBA00022475"/>
    </source>
</evidence>
<dbReference type="SUPFAM" id="SSF57196">
    <property type="entry name" value="EGF/Laminin"/>
    <property type="match status" value="1"/>
</dbReference>
<dbReference type="GO" id="GO:0006508">
    <property type="term" value="P:proteolysis"/>
    <property type="evidence" value="ECO:0007669"/>
    <property type="project" value="UniProtKB-KW"/>
</dbReference>
<dbReference type="Gene3D" id="2.60.210.10">
    <property type="entry name" value="Apoptosis, Tumor Necrosis Factor Receptor Associated Protein 2, Chain A"/>
    <property type="match status" value="1"/>
</dbReference>
<keyword evidence="11 22" id="KW-0378">Hydrolase</keyword>
<evidence type="ECO:0000256" key="28">
    <source>
        <dbReference type="SAM" id="MobiDB-lite"/>
    </source>
</evidence>
<reference evidence="34 35" key="1">
    <citation type="submission" date="2021-04" db="EMBL/GenBank/DDBJ databases">
        <authorList>
            <person name="De Guttry C."/>
            <person name="Zahm M."/>
            <person name="Klopp C."/>
            <person name="Cabau C."/>
            <person name="Louis A."/>
            <person name="Berthelot C."/>
            <person name="Parey E."/>
            <person name="Roest Crollius H."/>
            <person name="Montfort J."/>
            <person name="Robinson-Rechavi M."/>
            <person name="Bucao C."/>
            <person name="Bouchez O."/>
            <person name="Gislard M."/>
            <person name="Lluch J."/>
            <person name="Milhes M."/>
            <person name="Lampietro C."/>
            <person name="Lopez Roques C."/>
            <person name="Donnadieu C."/>
            <person name="Braasch I."/>
            <person name="Desvignes T."/>
            <person name="Postlethwait J."/>
            <person name="Bobe J."/>
            <person name="Wedekind C."/>
            <person name="Guiguen Y."/>
        </authorList>
    </citation>
    <scope>NUCLEOTIDE SEQUENCE [LARGE SCALE GENOMIC DNA]</scope>
    <source>
        <strain evidence="34">Cs_M1</strain>
        <tissue evidence="34">Blood</tissue>
    </source>
</reference>
<dbReference type="PRINTS" id="PR00480">
    <property type="entry name" value="ASTACIN"/>
</dbReference>
<evidence type="ECO:0000256" key="6">
    <source>
        <dbReference type="ARBA" id="ARBA00022553"/>
    </source>
</evidence>
<dbReference type="PROSITE" id="PS51864">
    <property type="entry name" value="ASTACIN"/>
    <property type="match status" value="1"/>
</dbReference>
<evidence type="ECO:0000313" key="34">
    <source>
        <dbReference type="EMBL" id="KAK6295282.1"/>
    </source>
</evidence>
<keyword evidence="4" id="KW-0964">Secreted</keyword>
<evidence type="ECO:0000256" key="4">
    <source>
        <dbReference type="ARBA" id="ARBA00022525"/>
    </source>
</evidence>
<dbReference type="Pfam" id="PF00629">
    <property type="entry name" value="MAM"/>
    <property type="match status" value="1"/>
</dbReference>
<comment type="subcellular location">
    <subcellularLocation>
        <location evidence="1">Cell membrane</location>
        <topology evidence="1">Single-pass type I membrane protein</topology>
    </subcellularLocation>
    <subcellularLocation>
        <location evidence="2">Secreted</location>
    </subcellularLocation>
</comment>
<protein>
    <recommendedName>
        <fullName evidence="22">Meprin A subunit</fullName>
        <ecNumber evidence="22">3.4.24.-</ecNumber>
    </recommendedName>
    <alternativeName>
        <fullName evidence="22">Endopeptidase-2</fullName>
    </alternativeName>
</protein>
<evidence type="ECO:0000256" key="16">
    <source>
        <dbReference type="ARBA" id="ARBA00023145"/>
    </source>
</evidence>
<evidence type="ECO:0000256" key="5">
    <source>
        <dbReference type="ARBA" id="ARBA00022536"/>
    </source>
</evidence>
<evidence type="ECO:0000256" key="8">
    <source>
        <dbReference type="ARBA" id="ARBA00022692"/>
    </source>
</evidence>
<evidence type="ECO:0000256" key="14">
    <source>
        <dbReference type="ARBA" id="ARBA00023049"/>
    </source>
</evidence>
<dbReference type="GO" id="GO:0004222">
    <property type="term" value="F:metalloendopeptidase activity"/>
    <property type="evidence" value="ECO:0007669"/>
    <property type="project" value="UniProtKB-UniRule"/>
</dbReference>
<comment type="catalytic activity">
    <reaction evidence="20">
        <text>Hydrolysis of proteins, including azocasein, and peptides. Hydrolysis of 5-His-|-Leu-6, 6-Leu-|-Cys-7, 14-Ala-|-Leu-15 and 19-Cys-|-Gly-20 bonds in insulin B chain.</text>
        <dbReference type="EC" id="3.4.24.63"/>
    </reaction>
</comment>
<keyword evidence="16" id="KW-0865">Zymogen</keyword>
<evidence type="ECO:0000256" key="13">
    <source>
        <dbReference type="ARBA" id="ARBA00022989"/>
    </source>
</evidence>
<keyword evidence="6" id="KW-0597">Phosphoprotein</keyword>
<evidence type="ECO:0000256" key="2">
    <source>
        <dbReference type="ARBA" id="ARBA00004613"/>
    </source>
</evidence>
<dbReference type="PROSITE" id="PS50144">
    <property type="entry name" value="MATH"/>
    <property type="match status" value="1"/>
</dbReference>
<evidence type="ECO:0000256" key="11">
    <source>
        <dbReference type="ARBA" id="ARBA00022801"/>
    </source>
</evidence>
<accession>A0AAN8QMQ1</accession>
<dbReference type="PROSITE" id="PS00740">
    <property type="entry name" value="MAM_1"/>
    <property type="match status" value="1"/>
</dbReference>
<sequence>MGSVYAPWRITTFIAILVVFKVQAVPTLYGGDADAGELREDILDINSEADLNLFEGDIAGDPRRNAILDERRRWKFPIPYILTDSLELNAKGVIQQAFEAYRLKSCVDFKPYEGESTYISFTKLSGCWSFVGDDKVGQNLSIGARCDTKAIVEHELLHALGFYHEQSRSDRDDYVKIWWDQIIEGKEHNFNKYEDDFITDLNTPYDYESVMHYRPLSFNKNATIPTITTAIPAFNEIIGQRLDFSAVDLLRLNRMYDCTNTHTLLDQCSFELINICGMIQGETDQADWVQTLSSAEETDHTLAGRCRDAGYFMRFDTSKATVGKSALLESRILYPKRSEQCLQFFYKMIGPPGDRLLVWVRTDDGTGNVCSVKKEDDQEADQVSYFLRDGDDAWNIAHVTLKVKERFRYFFQGVVGSNNNTAGAILIDDITLTETTCPSGVWRIQNFTGLLATTPAGGHIRSKPFYSAEGYAYGISLYPKGRDGTYPDYVGVTFHLCSGENDGVMEWPVINRQATVTAMDQDPDAKLRMSATRSFTTDTTNPYWVKPTSTSGAEWDASCNCYRGSEYGWTTFLSHDQLHRKSFLKNDDLIIIADFDDLTHLVKTEVPVQPKSPSDDLPEEETPRQEEEMADGPKHRQARAAPSDPCSPAPCLNGGVCVVEKHGKATCRCASGQATYYAGETCEKQHIDGSILGILIGGAAGTIVLTLAIFSVIRRSH</sequence>
<feature type="transmembrane region" description="Helical" evidence="29">
    <location>
        <begin position="691"/>
        <end position="713"/>
    </location>
</feature>
<dbReference type="InterPro" id="IPR008974">
    <property type="entry name" value="TRAF-like"/>
</dbReference>
<dbReference type="InterPro" id="IPR008294">
    <property type="entry name" value="Meprin"/>
</dbReference>
<keyword evidence="5 25" id="KW-0245">EGF-like domain</keyword>
<keyword evidence="10 27" id="KW-0732">Signal</keyword>
<feature type="binding site" evidence="24 26">
    <location>
        <position position="154"/>
    </location>
    <ligand>
        <name>Zn(2+)</name>
        <dbReference type="ChEBI" id="CHEBI:29105"/>
        <note>catalytic</note>
    </ligand>
</feature>
<keyword evidence="9 22" id="KW-0479">Metal-binding</keyword>
<evidence type="ECO:0000256" key="22">
    <source>
        <dbReference type="PIRNR" id="PIRNR001196"/>
    </source>
</evidence>
<dbReference type="SUPFAM" id="SSF49899">
    <property type="entry name" value="Concanavalin A-like lectins/glucanases"/>
    <property type="match status" value="1"/>
</dbReference>
<evidence type="ECO:0000256" key="10">
    <source>
        <dbReference type="ARBA" id="ARBA00022729"/>
    </source>
</evidence>
<evidence type="ECO:0000259" key="32">
    <source>
        <dbReference type="PROSITE" id="PS50144"/>
    </source>
</evidence>
<name>A0AAN8QMQ1_9TELE</name>
<feature type="binding site" evidence="24 26">
    <location>
        <position position="158"/>
    </location>
    <ligand>
        <name>Zn(2+)</name>
        <dbReference type="ChEBI" id="CHEBI:29105"/>
        <note>catalytic</note>
    </ligand>
</feature>
<evidence type="ECO:0000256" key="18">
    <source>
        <dbReference type="ARBA" id="ARBA00023180"/>
    </source>
</evidence>
<evidence type="ECO:0000256" key="17">
    <source>
        <dbReference type="ARBA" id="ARBA00023157"/>
    </source>
</evidence>
<comment type="caution">
    <text evidence="25">Lacks conserved residue(s) required for the propagation of feature annotation.</text>
</comment>
<gene>
    <name evidence="34" type="ORF">J4Q44_G00345080</name>
</gene>
<keyword evidence="35" id="KW-1185">Reference proteome</keyword>
<keyword evidence="8 29" id="KW-0812">Transmembrane</keyword>
<keyword evidence="17" id="KW-1015">Disulfide bond</keyword>
<dbReference type="PROSITE" id="PS50026">
    <property type="entry name" value="EGF_3"/>
    <property type="match status" value="1"/>
</dbReference>
<dbReference type="FunFam" id="2.60.210.10:FF:000009">
    <property type="entry name" value="Meprin A subunit"/>
    <property type="match status" value="1"/>
</dbReference>
<feature type="domain" description="MATH" evidence="32">
    <location>
        <begin position="437"/>
        <end position="595"/>
    </location>
</feature>
<evidence type="ECO:0000256" key="7">
    <source>
        <dbReference type="ARBA" id="ARBA00022670"/>
    </source>
</evidence>
<dbReference type="PANTHER" id="PTHR10127">
    <property type="entry name" value="DISCOIDIN, CUB, EGF, LAMININ , AND ZINC METALLOPROTEASE DOMAIN CONTAINING"/>
    <property type="match status" value="1"/>
</dbReference>
<feature type="chain" id="PRO_5042668542" description="Meprin A subunit" evidence="27">
    <location>
        <begin position="25"/>
        <end position="717"/>
    </location>
</feature>
<dbReference type="SUPFAM" id="SSF55486">
    <property type="entry name" value="Metalloproteases ('zincins'), catalytic domain"/>
    <property type="match status" value="1"/>
</dbReference>
<feature type="binding site" evidence="24 26">
    <location>
        <position position="164"/>
    </location>
    <ligand>
        <name>Zn(2+)</name>
        <dbReference type="ChEBI" id="CHEBI:29105"/>
        <note>catalytic</note>
    </ligand>
</feature>
<keyword evidence="19" id="KW-0395">Inflammatory response</keyword>
<evidence type="ECO:0000256" key="20">
    <source>
        <dbReference type="ARBA" id="ARBA00051946"/>
    </source>
</evidence>
<evidence type="ECO:0000256" key="15">
    <source>
        <dbReference type="ARBA" id="ARBA00023136"/>
    </source>
</evidence>
<dbReference type="PRINTS" id="PR00020">
    <property type="entry name" value="MAMDOMAIN"/>
</dbReference>
<keyword evidence="14 22" id="KW-0482">Metalloprotease</keyword>
<dbReference type="EC" id="3.4.24.-" evidence="22"/>
<dbReference type="InterPro" id="IPR006026">
    <property type="entry name" value="Peptidase_Metallo"/>
</dbReference>
<dbReference type="InterPro" id="IPR001506">
    <property type="entry name" value="Peptidase_M12A"/>
</dbReference>
<evidence type="ECO:0000259" key="31">
    <source>
        <dbReference type="PROSITE" id="PS50060"/>
    </source>
</evidence>
<keyword evidence="7 22" id="KW-0645">Protease</keyword>
<dbReference type="InterPro" id="IPR024079">
    <property type="entry name" value="MetalloPept_cat_dom_sf"/>
</dbReference>
<dbReference type="InterPro" id="IPR000742">
    <property type="entry name" value="EGF"/>
</dbReference>
<evidence type="ECO:0000256" key="9">
    <source>
        <dbReference type="ARBA" id="ARBA00022723"/>
    </source>
</evidence>
<evidence type="ECO:0000256" key="12">
    <source>
        <dbReference type="ARBA" id="ARBA00022833"/>
    </source>
</evidence>
<proteinExistence type="predicted"/>
<dbReference type="InterPro" id="IPR000998">
    <property type="entry name" value="MAM_dom"/>
</dbReference>
<dbReference type="EMBL" id="JAGTTL010000034">
    <property type="protein sequence ID" value="KAK6295282.1"/>
    <property type="molecule type" value="Genomic_DNA"/>
</dbReference>
<evidence type="ECO:0000313" key="35">
    <source>
        <dbReference type="Proteomes" id="UP001356427"/>
    </source>
</evidence>
<feature type="domain" description="MAM" evidence="31">
    <location>
        <begin position="266"/>
        <end position="439"/>
    </location>
</feature>
<evidence type="ECO:0000259" key="30">
    <source>
        <dbReference type="PROSITE" id="PS50026"/>
    </source>
</evidence>
<feature type="region of interest" description="Disordered" evidence="28">
    <location>
        <begin position="606"/>
        <end position="646"/>
    </location>
</feature>
<evidence type="ECO:0000256" key="25">
    <source>
        <dbReference type="PROSITE-ProRule" id="PRU00076"/>
    </source>
</evidence>
<keyword evidence="13 29" id="KW-1133">Transmembrane helix</keyword>
<dbReference type="FunFam" id="3.40.390.10:FF:000015">
    <property type="entry name" value="Meprin A subunit"/>
    <property type="match status" value="1"/>
</dbReference>
<dbReference type="AlphaFoldDB" id="A0AAN8QMQ1"/>
<dbReference type="SMART" id="SM00235">
    <property type="entry name" value="ZnMc"/>
    <property type="match status" value="1"/>
</dbReference>
<dbReference type="SUPFAM" id="SSF49599">
    <property type="entry name" value="TRAF domain-like"/>
    <property type="match status" value="1"/>
</dbReference>
<dbReference type="InterPro" id="IPR013320">
    <property type="entry name" value="ConA-like_dom_sf"/>
</dbReference>
<dbReference type="GO" id="GO:0008270">
    <property type="term" value="F:zinc ion binding"/>
    <property type="evidence" value="ECO:0007669"/>
    <property type="project" value="UniProtKB-UniRule"/>
</dbReference>
<evidence type="ECO:0000256" key="19">
    <source>
        <dbReference type="ARBA" id="ARBA00023198"/>
    </source>
</evidence>